<dbReference type="RefSeq" id="WP_114003614.1">
    <property type="nucleotide sequence ID" value="NZ_QGDC01000001.1"/>
</dbReference>
<evidence type="ECO:0000256" key="1">
    <source>
        <dbReference type="SAM" id="SignalP"/>
    </source>
</evidence>
<dbReference type="Proteomes" id="UP000253209">
    <property type="component" value="Unassembled WGS sequence"/>
</dbReference>
<dbReference type="EMBL" id="QGDC01000001">
    <property type="protein sequence ID" value="RCH56717.1"/>
    <property type="molecule type" value="Genomic_DNA"/>
</dbReference>
<sequence length="244" mass="28422">MLENRKLIVFLVAVLSLCSFNVKAQNSKTGTWGIVTVTLPGDSTHKWGAYIELQTRTNTLFNQAFYYEAKGGVSYDIANNYTALIGTGRYITYDYDDLDGPPTNLETRLWQQLTVNQFLDRIKIEHRYRVEQRFFNTGYRNRFRYRLNLAIPINHAKIGPKTWYGATFNEIFLNNKAPHFERNRFYLGLGYQFNKSLSVQAGWMHQYNYTLTTAGAKNNLAINIQYRINRKKGKAKEFIPAMHD</sequence>
<reference evidence="2 3" key="1">
    <citation type="submission" date="2018-05" db="EMBL/GenBank/DDBJ databases">
        <title>Mucilaginibacter hurinus sp. nov., isolated from briquette warehouse soil.</title>
        <authorList>
            <person name="Choi L."/>
        </authorList>
    </citation>
    <scope>NUCLEOTIDE SEQUENCE [LARGE SCALE GENOMIC DNA]</scope>
    <source>
        <strain evidence="2 3">ZR32</strain>
    </source>
</reference>
<evidence type="ECO:0000313" key="2">
    <source>
        <dbReference type="EMBL" id="RCH56717.1"/>
    </source>
</evidence>
<dbReference type="OrthoDB" id="1118734at2"/>
<feature type="signal peptide" evidence="1">
    <location>
        <begin position="1"/>
        <end position="24"/>
    </location>
</feature>
<proteinExistence type="predicted"/>
<evidence type="ECO:0000313" key="3">
    <source>
        <dbReference type="Proteomes" id="UP000253209"/>
    </source>
</evidence>
<dbReference type="Pfam" id="PF10677">
    <property type="entry name" value="DUF2490"/>
    <property type="match status" value="1"/>
</dbReference>
<keyword evidence="3" id="KW-1185">Reference proteome</keyword>
<dbReference type="SUPFAM" id="SSF56935">
    <property type="entry name" value="Porins"/>
    <property type="match status" value="1"/>
</dbReference>
<name>A0A367GTH8_9SPHI</name>
<keyword evidence="1" id="KW-0732">Signal</keyword>
<dbReference type="InterPro" id="IPR019619">
    <property type="entry name" value="DUF2490"/>
</dbReference>
<gene>
    <name evidence="2" type="ORF">DJ568_02355</name>
</gene>
<organism evidence="2 3">
    <name type="scientific">Mucilaginibacter hurinus</name>
    <dbReference type="NCBI Taxonomy" id="2201324"/>
    <lineage>
        <taxon>Bacteria</taxon>
        <taxon>Pseudomonadati</taxon>
        <taxon>Bacteroidota</taxon>
        <taxon>Sphingobacteriia</taxon>
        <taxon>Sphingobacteriales</taxon>
        <taxon>Sphingobacteriaceae</taxon>
        <taxon>Mucilaginibacter</taxon>
    </lineage>
</organism>
<comment type="caution">
    <text evidence="2">The sequence shown here is derived from an EMBL/GenBank/DDBJ whole genome shotgun (WGS) entry which is preliminary data.</text>
</comment>
<protein>
    <submittedName>
        <fullName evidence="2">DUF2490 domain-containing protein</fullName>
    </submittedName>
</protein>
<accession>A0A367GTH8</accession>
<dbReference type="AlphaFoldDB" id="A0A367GTH8"/>
<feature type="chain" id="PRO_5016892183" evidence="1">
    <location>
        <begin position="25"/>
        <end position="244"/>
    </location>
</feature>